<dbReference type="InterPro" id="IPR025591">
    <property type="entry name" value="RloB"/>
</dbReference>
<proteinExistence type="predicted"/>
<organism evidence="1">
    <name type="scientific">bioreactor metagenome</name>
    <dbReference type="NCBI Taxonomy" id="1076179"/>
    <lineage>
        <taxon>unclassified sequences</taxon>
        <taxon>metagenomes</taxon>
        <taxon>ecological metagenomes</taxon>
    </lineage>
</organism>
<dbReference type="Pfam" id="PF13707">
    <property type="entry name" value="RloB"/>
    <property type="match status" value="1"/>
</dbReference>
<protein>
    <recommendedName>
        <fullName evidence="2">RloB domain-containing protein</fullName>
    </recommendedName>
</protein>
<dbReference type="EMBL" id="VSSQ01044250">
    <property type="protein sequence ID" value="MPM98051.1"/>
    <property type="molecule type" value="Genomic_DNA"/>
</dbReference>
<sequence>MNIDIVGTAKETLRVVKKAIDIRSQKTIEPFYDSVWTVFDKDSFSERDFNSAIKKANDHNIKCAWSNEAFELWYILHFEYMHTGLMRKDYKKKLEVHIKKKEGKYFKYKKNIENMYELLAKYGSQKQAINWAKKLEENHIVRGREYAKQNPCTRVYALVEELNNPETILKST</sequence>
<evidence type="ECO:0000313" key="1">
    <source>
        <dbReference type="EMBL" id="MPM98051.1"/>
    </source>
</evidence>
<gene>
    <name evidence="1" type="ORF">SDC9_145232</name>
</gene>
<reference evidence="1" key="1">
    <citation type="submission" date="2019-08" db="EMBL/GenBank/DDBJ databases">
        <authorList>
            <person name="Kucharzyk K."/>
            <person name="Murdoch R.W."/>
            <person name="Higgins S."/>
            <person name="Loffler F."/>
        </authorList>
    </citation>
    <scope>NUCLEOTIDE SEQUENCE</scope>
</reference>
<dbReference type="AlphaFoldDB" id="A0A645E9E3"/>
<accession>A0A645E9E3</accession>
<name>A0A645E9E3_9ZZZZ</name>
<evidence type="ECO:0008006" key="2">
    <source>
        <dbReference type="Google" id="ProtNLM"/>
    </source>
</evidence>
<comment type="caution">
    <text evidence="1">The sequence shown here is derived from an EMBL/GenBank/DDBJ whole genome shotgun (WGS) entry which is preliminary data.</text>
</comment>